<evidence type="ECO:0000256" key="1">
    <source>
        <dbReference type="ARBA" id="ARBA00023125"/>
    </source>
</evidence>
<comment type="caution">
    <text evidence="5">The sequence shown here is derived from an EMBL/GenBank/DDBJ whole genome shotgun (WGS) entry which is preliminary data.</text>
</comment>
<gene>
    <name evidence="5" type="ORF">H0S73_23625</name>
</gene>
<dbReference type="Pfam" id="PF17920">
    <property type="entry name" value="TetR_C_16"/>
    <property type="match status" value="1"/>
</dbReference>
<dbReference type="Gene3D" id="1.10.357.10">
    <property type="entry name" value="Tetracycline Repressor, domain 2"/>
    <property type="match status" value="1"/>
</dbReference>
<dbReference type="SUPFAM" id="SSF48498">
    <property type="entry name" value="Tetracyclin repressor-like, C-terminal domain"/>
    <property type="match status" value="1"/>
</dbReference>
<evidence type="ECO:0000259" key="4">
    <source>
        <dbReference type="PROSITE" id="PS50977"/>
    </source>
</evidence>
<dbReference type="InterPro" id="IPR041678">
    <property type="entry name" value="TetR_C_16"/>
</dbReference>
<evidence type="ECO:0000256" key="2">
    <source>
        <dbReference type="PROSITE-ProRule" id="PRU00335"/>
    </source>
</evidence>
<dbReference type="InterPro" id="IPR036271">
    <property type="entry name" value="Tet_transcr_reg_TetR-rel_C_sf"/>
</dbReference>
<reference evidence="5 6" key="1">
    <citation type="submission" date="2020-07" db="EMBL/GenBank/DDBJ databases">
        <title>Draft genome and description of Microvirga mediterraneensis Marseille-Q2068 sp. nov.</title>
        <authorList>
            <person name="Boxberger M."/>
        </authorList>
    </citation>
    <scope>NUCLEOTIDE SEQUENCE [LARGE SCALE GENOMIC DNA]</scope>
    <source>
        <strain evidence="5 6">Marseille-Q2068</strain>
    </source>
</reference>
<protein>
    <submittedName>
        <fullName evidence="5">TetR family transcriptional regulator</fullName>
    </submittedName>
</protein>
<sequence length="245" mass="26588">MPSSKKTHQQAGSTQERILTAAAIRFSMHSYEQVGLRDIAADVGVDVALVHRAFGSKEQLFAATLKQAFQGQTLLTAGDRPLGEYLADKLLKEPTEKRVAQADPLQMLIRSVAHPQAGSILRRHLQDNFLNPMSALLSDPADQRAALAAGCMLGIGMMRHILQIEVLQDGQQEALSSLIARIMDSCLGEMDPARAVDLVRPVRHSGPRAGPLPRVSGRKEPKKGSSSEQSGKGQGKSRARSRTRQ</sequence>
<feature type="compositionally biased region" description="Basic residues" evidence="3">
    <location>
        <begin position="235"/>
        <end position="245"/>
    </location>
</feature>
<dbReference type="RefSeq" id="WP_181054659.1">
    <property type="nucleotide sequence ID" value="NZ_JACDXJ010000002.1"/>
</dbReference>
<dbReference type="PANTHER" id="PTHR30055">
    <property type="entry name" value="HTH-TYPE TRANSCRIPTIONAL REGULATOR RUTR"/>
    <property type="match status" value="1"/>
</dbReference>
<feature type="DNA-binding region" description="H-T-H motif" evidence="2">
    <location>
        <begin position="35"/>
        <end position="54"/>
    </location>
</feature>
<evidence type="ECO:0000313" key="5">
    <source>
        <dbReference type="EMBL" id="MBA1159085.1"/>
    </source>
</evidence>
<dbReference type="PANTHER" id="PTHR30055:SF235">
    <property type="entry name" value="TRANSCRIPTIONAL REGULATORY PROTEIN"/>
    <property type="match status" value="1"/>
</dbReference>
<keyword evidence="1 2" id="KW-0238">DNA-binding</keyword>
<feature type="region of interest" description="Disordered" evidence="3">
    <location>
        <begin position="199"/>
        <end position="245"/>
    </location>
</feature>
<dbReference type="EMBL" id="JACDXJ010000002">
    <property type="protein sequence ID" value="MBA1159085.1"/>
    <property type="molecule type" value="Genomic_DNA"/>
</dbReference>
<dbReference type="InterPro" id="IPR001647">
    <property type="entry name" value="HTH_TetR"/>
</dbReference>
<dbReference type="Proteomes" id="UP000572984">
    <property type="component" value="Unassembled WGS sequence"/>
</dbReference>
<dbReference type="Pfam" id="PF00440">
    <property type="entry name" value="TetR_N"/>
    <property type="match status" value="1"/>
</dbReference>
<keyword evidence="6" id="KW-1185">Reference proteome</keyword>
<accession>A0A838BW45</accession>
<dbReference type="GO" id="GO:0000976">
    <property type="term" value="F:transcription cis-regulatory region binding"/>
    <property type="evidence" value="ECO:0007669"/>
    <property type="project" value="TreeGrafter"/>
</dbReference>
<evidence type="ECO:0000313" key="6">
    <source>
        <dbReference type="Proteomes" id="UP000572984"/>
    </source>
</evidence>
<dbReference type="AlphaFoldDB" id="A0A838BW45"/>
<evidence type="ECO:0000256" key="3">
    <source>
        <dbReference type="SAM" id="MobiDB-lite"/>
    </source>
</evidence>
<dbReference type="PROSITE" id="PS50977">
    <property type="entry name" value="HTH_TETR_2"/>
    <property type="match status" value="1"/>
</dbReference>
<proteinExistence type="predicted"/>
<dbReference type="InterPro" id="IPR009057">
    <property type="entry name" value="Homeodomain-like_sf"/>
</dbReference>
<dbReference type="SUPFAM" id="SSF46689">
    <property type="entry name" value="Homeodomain-like"/>
    <property type="match status" value="1"/>
</dbReference>
<name>A0A838BW45_9HYPH</name>
<dbReference type="InterPro" id="IPR050109">
    <property type="entry name" value="HTH-type_TetR-like_transc_reg"/>
</dbReference>
<dbReference type="GO" id="GO:0003700">
    <property type="term" value="F:DNA-binding transcription factor activity"/>
    <property type="evidence" value="ECO:0007669"/>
    <property type="project" value="TreeGrafter"/>
</dbReference>
<feature type="domain" description="HTH tetR-type" evidence="4">
    <location>
        <begin position="12"/>
        <end position="72"/>
    </location>
</feature>
<organism evidence="5 6">
    <name type="scientific">Microvirga mediterraneensis</name>
    <dbReference type="NCBI Taxonomy" id="2754695"/>
    <lineage>
        <taxon>Bacteria</taxon>
        <taxon>Pseudomonadati</taxon>
        <taxon>Pseudomonadota</taxon>
        <taxon>Alphaproteobacteria</taxon>
        <taxon>Hyphomicrobiales</taxon>
        <taxon>Methylobacteriaceae</taxon>
        <taxon>Microvirga</taxon>
    </lineage>
</organism>